<dbReference type="GO" id="GO:0008240">
    <property type="term" value="F:tripeptidyl-peptidase activity"/>
    <property type="evidence" value="ECO:0007669"/>
    <property type="project" value="TreeGrafter"/>
</dbReference>
<proteinExistence type="predicted"/>
<dbReference type="AlphaFoldDB" id="A0A402AM31"/>
<evidence type="ECO:0000259" key="1">
    <source>
        <dbReference type="SMART" id="SM00944"/>
    </source>
</evidence>
<evidence type="ECO:0000313" key="2">
    <source>
        <dbReference type="EMBL" id="GCE20176.1"/>
    </source>
</evidence>
<accession>A0A402AM31</accession>
<dbReference type="RefSeq" id="WP_246035561.1">
    <property type="nucleotide sequence ID" value="NZ_BIFS01000001.1"/>
</dbReference>
<dbReference type="GO" id="GO:0006508">
    <property type="term" value="P:proteolysis"/>
    <property type="evidence" value="ECO:0007669"/>
    <property type="project" value="TreeGrafter"/>
</dbReference>
<dbReference type="GO" id="GO:0004175">
    <property type="term" value="F:endopeptidase activity"/>
    <property type="evidence" value="ECO:0007669"/>
    <property type="project" value="TreeGrafter"/>
</dbReference>
<dbReference type="SMART" id="SM00944">
    <property type="entry name" value="Pro-kuma_activ"/>
    <property type="match status" value="1"/>
</dbReference>
<dbReference type="Pfam" id="PF09286">
    <property type="entry name" value="Pro-kuma_activ"/>
    <property type="match status" value="1"/>
</dbReference>
<keyword evidence="3" id="KW-1185">Reference proteome</keyword>
<sequence length="224" mass="24913">MWHLCFTMIAIVLLPAVMIVGMFNHVSPTLAAPLRIHAQYDRIPGHVIPVFNKRTPIGPKVTSSILNLSISLVPRNKQLLDTMMADQNNPLSPRYHHYLTPQEFKAQFGPTQQTVANVTDYLRRNGFHVISIAPNNMLLKVSATVGTIENTFQIVIYNYVVNTHIVYAPSTNPAVPAVLSPAIQFIAGLDNVVVYQPRIMQQRASRHMGPNGGIPLVNYVPRMG</sequence>
<organism evidence="2 3">
    <name type="scientific">Dictyobacter kobayashii</name>
    <dbReference type="NCBI Taxonomy" id="2014872"/>
    <lineage>
        <taxon>Bacteria</taxon>
        <taxon>Bacillati</taxon>
        <taxon>Chloroflexota</taxon>
        <taxon>Ktedonobacteria</taxon>
        <taxon>Ktedonobacterales</taxon>
        <taxon>Dictyobacteraceae</taxon>
        <taxon>Dictyobacter</taxon>
    </lineage>
</organism>
<dbReference type="SUPFAM" id="SSF54897">
    <property type="entry name" value="Protease propeptides/inhibitors"/>
    <property type="match status" value="1"/>
</dbReference>
<reference evidence="3" key="1">
    <citation type="submission" date="2018-12" db="EMBL/GenBank/DDBJ databases">
        <title>Tengunoibacter tsumagoiensis gen. nov., sp. nov., Dictyobacter kobayashii sp. nov., D. alpinus sp. nov., and D. joshuensis sp. nov. and description of Dictyobacteraceae fam. nov. within the order Ktedonobacterales isolated from Tengu-no-mugimeshi.</title>
        <authorList>
            <person name="Wang C.M."/>
            <person name="Zheng Y."/>
            <person name="Sakai Y."/>
            <person name="Toyoda A."/>
            <person name="Minakuchi Y."/>
            <person name="Abe K."/>
            <person name="Yokota A."/>
            <person name="Yabe S."/>
        </authorList>
    </citation>
    <scope>NUCLEOTIDE SEQUENCE [LARGE SCALE GENOMIC DNA]</scope>
    <source>
        <strain evidence="3">Uno11</strain>
    </source>
</reference>
<dbReference type="Proteomes" id="UP000287188">
    <property type="component" value="Unassembled WGS sequence"/>
</dbReference>
<protein>
    <recommendedName>
        <fullName evidence="1">Peptidase S53 activation domain-containing protein</fullName>
    </recommendedName>
</protein>
<evidence type="ECO:0000313" key="3">
    <source>
        <dbReference type="Proteomes" id="UP000287188"/>
    </source>
</evidence>
<comment type="caution">
    <text evidence="2">The sequence shown here is derived from an EMBL/GenBank/DDBJ whole genome shotgun (WGS) entry which is preliminary data.</text>
</comment>
<name>A0A402AM31_9CHLR</name>
<dbReference type="PANTHER" id="PTHR14218">
    <property type="entry name" value="PROTEASE S8 TRIPEPTIDYL PEPTIDASE I CLN2"/>
    <property type="match status" value="1"/>
</dbReference>
<dbReference type="InterPro" id="IPR015366">
    <property type="entry name" value="S53_propep"/>
</dbReference>
<dbReference type="EMBL" id="BIFS01000001">
    <property type="protein sequence ID" value="GCE20176.1"/>
    <property type="molecule type" value="Genomic_DNA"/>
</dbReference>
<dbReference type="CDD" id="cd11377">
    <property type="entry name" value="Pro-peptidase_S53"/>
    <property type="match status" value="1"/>
</dbReference>
<feature type="domain" description="Peptidase S53 activation" evidence="1">
    <location>
        <begin position="48"/>
        <end position="192"/>
    </location>
</feature>
<dbReference type="InterPro" id="IPR050819">
    <property type="entry name" value="Tripeptidyl-peptidase_I"/>
</dbReference>
<gene>
    <name evidence="2" type="ORF">KDK_39760</name>
</gene>
<dbReference type="PANTHER" id="PTHR14218:SF15">
    <property type="entry name" value="TRIPEPTIDYL-PEPTIDASE 1"/>
    <property type="match status" value="1"/>
</dbReference>